<feature type="region of interest" description="Disordered" evidence="1">
    <location>
        <begin position="18"/>
        <end position="39"/>
    </location>
</feature>
<feature type="region of interest" description="Disordered" evidence="1">
    <location>
        <begin position="279"/>
        <end position="306"/>
    </location>
</feature>
<feature type="compositionally biased region" description="Basic and acidic residues" evidence="1">
    <location>
        <begin position="233"/>
        <end position="249"/>
    </location>
</feature>
<evidence type="ECO:0000256" key="1">
    <source>
        <dbReference type="SAM" id="MobiDB-lite"/>
    </source>
</evidence>
<organism evidence="2 3">
    <name type="scientific">Cricetulus griseus</name>
    <name type="common">Chinese hamster</name>
    <name type="synonym">Cricetulus barabensis griseus</name>
    <dbReference type="NCBI Taxonomy" id="10029"/>
    <lineage>
        <taxon>Eukaryota</taxon>
        <taxon>Metazoa</taxon>
        <taxon>Chordata</taxon>
        <taxon>Craniata</taxon>
        <taxon>Vertebrata</taxon>
        <taxon>Euteleostomi</taxon>
        <taxon>Mammalia</taxon>
        <taxon>Eutheria</taxon>
        <taxon>Euarchontoglires</taxon>
        <taxon>Glires</taxon>
        <taxon>Rodentia</taxon>
        <taxon>Myomorpha</taxon>
        <taxon>Muroidea</taxon>
        <taxon>Cricetidae</taxon>
        <taxon>Cricetinae</taxon>
        <taxon>Cricetulus</taxon>
    </lineage>
</organism>
<sequence length="329" mass="35741">MDQTCELSRRNCLLSFSNPVNLDAPEDKDSPFGNGQSNFSEPLKGGCTMQLPTASGTSQNAYGQDSPSCYIPLRRLQDLASMINVEYLSGSADGAESFQDPAKSDSRAQSPIVCTSLSPGGPTALAMKQDPSCNNSPELQLRVTKTTKNGFLHFENVTCVDDAVVDSEMDPEQPVPEDESIVEIFEETQTNATCNNEPKSENGVEMAMGSERDSTSESRHGAVKRPFLPLAPETEKQKNKQRSEVDGSNEKTALLPAPISLGDANITIEEQFNSINLSFQDDPDSSTSTLGNMLELPGTSSSSTSQELPFVSSFWYNFNIYLNVYIQAT</sequence>
<keyword evidence="2" id="KW-0808">Transferase</keyword>
<dbReference type="AlphaFoldDB" id="A0A061IBX1"/>
<feature type="region of interest" description="Disordered" evidence="1">
    <location>
        <begin position="194"/>
        <end position="253"/>
    </location>
</feature>
<reference evidence="3" key="1">
    <citation type="journal article" date="2013" name="Nat. Biotechnol.">
        <title>Chinese hamster genome sequenced from sorted chromosomes.</title>
        <authorList>
            <person name="Brinkrolf K."/>
            <person name="Rupp O."/>
            <person name="Laux H."/>
            <person name="Kollin F."/>
            <person name="Ernst W."/>
            <person name="Linke B."/>
            <person name="Kofler R."/>
            <person name="Romand S."/>
            <person name="Hesse F."/>
            <person name="Budach W.E."/>
            <person name="Galosy S."/>
            <person name="Muller D."/>
            <person name="Noll T."/>
            <person name="Wienberg J."/>
            <person name="Jostock T."/>
            <person name="Leonard M."/>
            <person name="Grillari J."/>
            <person name="Tauch A."/>
            <person name="Goesmann A."/>
            <person name="Helk B."/>
            <person name="Mott J.E."/>
            <person name="Puhler A."/>
            <person name="Borth N."/>
        </authorList>
    </citation>
    <scope>NUCLEOTIDE SEQUENCE [LARGE SCALE GENOMIC DNA]</scope>
    <source>
        <strain evidence="3">17A/GY</strain>
    </source>
</reference>
<dbReference type="GO" id="GO:0032259">
    <property type="term" value="P:methylation"/>
    <property type="evidence" value="ECO:0007669"/>
    <property type="project" value="UniProtKB-KW"/>
</dbReference>
<evidence type="ECO:0000313" key="2">
    <source>
        <dbReference type="EMBL" id="ERE80487.1"/>
    </source>
</evidence>
<dbReference type="Proteomes" id="UP000030759">
    <property type="component" value="Unassembled WGS sequence"/>
</dbReference>
<dbReference type="EMBL" id="KE671212">
    <property type="protein sequence ID" value="ERE80487.1"/>
    <property type="molecule type" value="Genomic_DNA"/>
</dbReference>
<dbReference type="GO" id="GO:0008168">
    <property type="term" value="F:methyltransferase activity"/>
    <property type="evidence" value="ECO:0007669"/>
    <property type="project" value="UniProtKB-KW"/>
</dbReference>
<feature type="compositionally biased region" description="Polar residues" evidence="1">
    <location>
        <begin position="279"/>
        <end position="291"/>
    </location>
</feature>
<gene>
    <name evidence="2" type="ORF">H671_3g8840</name>
</gene>
<name>A0A061IBX1_CRIGR</name>
<proteinExistence type="predicted"/>
<keyword evidence="2" id="KW-0489">Methyltransferase</keyword>
<dbReference type="EC" id="2.1.1.43" evidence="2"/>
<accession>A0A061IBX1</accession>
<evidence type="ECO:0000313" key="3">
    <source>
        <dbReference type="Proteomes" id="UP000030759"/>
    </source>
</evidence>
<protein>
    <submittedName>
        <fullName evidence="2">Histone-lysine N-methyltransferase, H3 lysine-36 and H4 lysine-20 specific</fullName>
        <ecNumber evidence="2">2.1.1.43</ecNumber>
    </submittedName>
</protein>
<feature type="compositionally biased region" description="Basic and acidic residues" evidence="1">
    <location>
        <begin position="210"/>
        <end position="220"/>
    </location>
</feature>